<organism evidence="1 2">
    <name type="scientific">Meloidogyne incognita</name>
    <name type="common">Southern root-knot nematode worm</name>
    <name type="synonym">Oxyuris incognita</name>
    <dbReference type="NCBI Taxonomy" id="6306"/>
    <lineage>
        <taxon>Eukaryota</taxon>
        <taxon>Metazoa</taxon>
        <taxon>Ecdysozoa</taxon>
        <taxon>Nematoda</taxon>
        <taxon>Chromadorea</taxon>
        <taxon>Rhabditida</taxon>
        <taxon>Tylenchina</taxon>
        <taxon>Tylenchomorpha</taxon>
        <taxon>Tylenchoidea</taxon>
        <taxon>Meloidogynidae</taxon>
        <taxon>Meloidogyninae</taxon>
        <taxon>Meloidogyne</taxon>
        <taxon>Meloidogyne incognita group</taxon>
    </lineage>
</organism>
<protein>
    <submittedName>
        <fullName evidence="2">Uncharacterized protein</fullName>
    </submittedName>
</protein>
<reference evidence="2" key="1">
    <citation type="submission" date="2022-11" db="UniProtKB">
        <authorList>
            <consortium name="WormBaseParasite"/>
        </authorList>
    </citation>
    <scope>IDENTIFICATION</scope>
</reference>
<proteinExistence type="predicted"/>
<dbReference type="Proteomes" id="UP000887563">
    <property type="component" value="Unplaced"/>
</dbReference>
<evidence type="ECO:0000313" key="2">
    <source>
        <dbReference type="WBParaSite" id="Minc3s00945g19165"/>
    </source>
</evidence>
<evidence type="ECO:0000313" key="1">
    <source>
        <dbReference type="Proteomes" id="UP000887563"/>
    </source>
</evidence>
<sequence>MCSPLELRPSINAGHCNIPNKFIKQLFPLCIISSDQRFTFTFLPAVTISVVISMTKES</sequence>
<accession>A0A914LVR5</accession>
<dbReference type="WBParaSite" id="Minc3s00945g19165">
    <property type="protein sequence ID" value="Minc3s00945g19165"/>
    <property type="gene ID" value="Minc3s00945g19165"/>
</dbReference>
<name>A0A914LVR5_MELIC</name>
<dbReference type="AlphaFoldDB" id="A0A914LVR5"/>
<keyword evidence="1" id="KW-1185">Reference proteome</keyword>